<dbReference type="EMBL" id="JAUSVK010000001">
    <property type="protein sequence ID" value="MDQ0393098.1"/>
    <property type="molecule type" value="Genomic_DNA"/>
</dbReference>
<dbReference type="Proteomes" id="UP001237448">
    <property type="component" value="Unassembled WGS sequence"/>
</dbReference>
<dbReference type="SUPFAM" id="SSF51735">
    <property type="entry name" value="NAD(P)-binding Rossmann-fold domains"/>
    <property type="match status" value="1"/>
</dbReference>
<comment type="caution">
    <text evidence="2">The sequence shown here is derived from an EMBL/GenBank/DDBJ whole genome shotgun (WGS) entry which is preliminary data.</text>
</comment>
<organism evidence="2 3">
    <name type="scientific">Labrys monachus</name>
    <dbReference type="NCBI Taxonomy" id="217067"/>
    <lineage>
        <taxon>Bacteria</taxon>
        <taxon>Pseudomonadati</taxon>
        <taxon>Pseudomonadota</taxon>
        <taxon>Alphaproteobacteria</taxon>
        <taxon>Hyphomicrobiales</taxon>
        <taxon>Xanthobacteraceae</taxon>
        <taxon>Labrys</taxon>
    </lineage>
</organism>
<dbReference type="CDD" id="cd05244">
    <property type="entry name" value="BVR-B_like_SDR_a"/>
    <property type="match status" value="1"/>
</dbReference>
<dbReference type="PANTHER" id="PTHR43355:SF2">
    <property type="entry name" value="FLAVIN REDUCTASE (NADPH)"/>
    <property type="match status" value="1"/>
</dbReference>
<gene>
    <name evidence="2" type="ORF">J3R73_002890</name>
</gene>
<sequence>MKIAIIGATGNVGTRIVDEALRRSHAVTAIARDPSKLGERAGLTPVAADANVPGALAPLLAGHDAIVSSVRFSGSQPDLLIDAVRRSGVKRYLVVGGAGSLETAPGTLLIESPHFPPAYFDEASRGKAFLDILRGVSDLDWTMLSPSALFVPGERTGSFRLGDDTLLTAADGKSWISYEDFAVALIDEIEAPKHLRSRFTVGY</sequence>
<name>A0ABU0FEQ8_9HYPH</name>
<accession>A0ABU0FEQ8</accession>
<dbReference type="RefSeq" id="WP_307427908.1">
    <property type="nucleotide sequence ID" value="NZ_JAUSVK010000001.1"/>
</dbReference>
<keyword evidence="3" id="KW-1185">Reference proteome</keyword>
<evidence type="ECO:0000313" key="3">
    <source>
        <dbReference type="Proteomes" id="UP001237448"/>
    </source>
</evidence>
<dbReference type="Gene3D" id="3.40.50.720">
    <property type="entry name" value="NAD(P)-binding Rossmann-like Domain"/>
    <property type="match status" value="1"/>
</dbReference>
<evidence type="ECO:0000259" key="1">
    <source>
        <dbReference type="Pfam" id="PF13460"/>
    </source>
</evidence>
<dbReference type="InterPro" id="IPR016040">
    <property type="entry name" value="NAD(P)-bd_dom"/>
</dbReference>
<dbReference type="Pfam" id="PF13460">
    <property type="entry name" value="NAD_binding_10"/>
    <property type="match status" value="1"/>
</dbReference>
<protein>
    <submittedName>
        <fullName evidence="2">NADH-flavin reductase</fullName>
    </submittedName>
</protein>
<reference evidence="2 3" key="1">
    <citation type="submission" date="2023-07" db="EMBL/GenBank/DDBJ databases">
        <title>Genomic Encyclopedia of Type Strains, Phase IV (KMG-IV): sequencing the most valuable type-strain genomes for metagenomic binning, comparative biology and taxonomic classification.</title>
        <authorList>
            <person name="Goeker M."/>
        </authorList>
    </citation>
    <scope>NUCLEOTIDE SEQUENCE [LARGE SCALE GENOMIC DNA]</scope>
    <source>
        <strain evidence="2 3">DSM 5896</strain>
    </source>
</reference>
<dbReference type="PANTHER" id="PTHR43355">
    <property type="entry name" value="FLAVIN REDUCTASE (NADPH)"/>
    <property type="match status" value="1"/>
</dbReference>
<dbReference type="InterPro" id="IPR036291">
    <property type="entry name" value="NAD(P)-bd_dom_sf"/>
</dbReference>
<proteinExistence type="predicted"/>
<dbReference type="InterPro" id="IPR051606">
    <property type="entry name" value="Polyketide_Oxido-like"/>
</dbReference>
<evidence type="ECO:0000313" key="2">
    <source>
        <dbReference type="EMBL" id="MDQ0393098.1"/>
    </source>
</evidence>
<feature type="domain" description="NAD(P)-binding" evidence="1">
    <location>
        <begin position="7"/>
        <end position="190"/>
    </location>
</feature>